<evidence type="ECO:0000313" key="2">
    <source>
        <dbReference type="Proteomes" id="UP000001292"/>
    </source>
</evidence>
<proteinExistence type="predicted"/>
<reference evidence="1 2" key="1">
    <citation type="journal article" date="2007" name="Nature">
        <title>Evolution of genes and genomes on the Drosophila phylogeny.</title>
        <authorList>
            <consortium name="Drosophila 12 Genomes Consortium"/>
            <person name="Clark A.G."/>
            <person name="Eisen M.B."/>
            <person name="Smith D.R."/>
            <person name="Bergman C.M."/>
            <person name="Oliver B."/>
            <person name="Markow T.A."/>
            <person name="Kaufman T.C."/>
            <person name="Kellis M."/>
            <person name="Gelbart W."/>
            <person name="Iyer V.N."/>
            <person name="Pollard D.A."/>
            <person name="Sackton T.B."/>
            <person name="Larracuente A.M."/>
            <person name="Singh N.D."/>
            <person name="Abad J.P."/>
            <person name="Abt D.N."/>
            <person name="Adryan B."/>
            <person name="Aguade M."/>
            <person name="Akashi H."/>
            <person name="Anderson W.W."/>
            <person name="Aquadro C.F."/>
            <person name="Ardell D.H."/>
            <person name="Arguello R."/>
            <person name="Artieri C.G."/>
            <person name="Barbash D.A."/>
            <person name="Barker D."/>
            <person name="Barsanti P."/>
            <person name="Batterham P."/>
            <person name="Batzoglou S."/>
            <person name="Begun D."/>
            <person name="Bhutkar A."/>
            <person name="Blanco E."/>
            <person name="Bosak S.A."/>
            <person name="Bradley R.K."/>
            <person name="Brand A.D."/>
            <person name="Brent M.R."/>
            <person name="Brooks A.N."/>
            <person name="Brown R.H."/>
            <person name="Butlin R.K."/>
            <person name="Caggese C."/>
            <person name="Calvi B.R."/>
            <person name="Bernardo de Carvalho A."/>
            <person name="Caspi A."/>
            <person name="Castrezana S."/>
            <person name="Celniker S.E."/>
            <person name="Chang J.L."/>
            <person name="Chapple C."/>
            <person name="Chatterji S."/>
            <person name="Chinwalla A."/>
            <person name="Civetta A."/>
            <person name="Clifton S.W."/>
            <person name="Comeron J.M."/>
            <person name="Costello J.C."/>
            <person name="Coyne J.A."/>
            <person name="Daub J."/>
            <person name="David R.G."/>
            <person name="Delcher A.L."/>
            <person name="Delehaunty K."/>
            <person name="Do C.B."/>
            <person name="Ebling H."/>
            <person name="Edwards K."/>
            <person name="Eickbush T."/>
            <person name="Evans J.D."/>
            <person name="Filipski A."/>
            <person name="Findeiss S."/>
            <person name="Freyhult E."/>
            <person name="Fulton L."/>
            <person name="Fulton R."/>
            <person name="Garcia A.C."/>
            <person name="Gardiner A."/>
            <person name="Garfield D.A."/>
            <person name="Garvin B.E."/>
            <person name="Gibson G."/>
            <person name="Gilbert D."/>
            <person name="Gnerre S."/>
            <person name="Godfrey J."/>
            <person name="Good R."/>
            <person name="Gotea V."/>
            <person name="Gravely B."/>
            <person name="Greenberg A.J."/>
            <person name="Griffiths-Jones S."/>
            <person name="Gross S."/>
            <person name="Guigo R."/>
            <person name="Gustafson E.A."/>
            <person name="Haerty W."/>
            <person name="Hahn M.W."/>
            <person name="Halligan D.L."/>
            <person name="Halpern A.L."/>
            <person name="Halter G.M."/>
            <person name="Han M.V."/>
            <person name="Heger A."/>
            <person name="Hillier L."/>
            <person name="Hinrichs A.S."/>
            <person name="Holmes I."/>
            <person name="Hoskins R.A."/>
            <person name="Hubisz M.J."/>
            <person name="Hultmark D."/>
            <person name="Huntley M.A."/>
            <person name="Jaffe D.B."/>
            <person name="Jagadeeshan S."/>
            <person name="Jeck W.R."/>
            <person name="Johnson J."/>
            <person name="Jones C.D."/>
            <person name="Jordan W.C."/>
            <person name="Karpen G.H."/>
            <person name="Kataoka E."/>
            <person name="Keightley P.D."/>
            <person name="Kheradpour P."/>
            <person name="Kirkness E.F."/>
            <person name="Koerich L.B."/>
            <person name="Kristiansen K."/>
            <person name="Kudrna D."/>
            <person name="Kulathinal R.J."/>
            <person name="Kumar S."/>
            <person name="Kwok R."/>
            <person name="Lander E."/>
            <person name="Langley C.H."/>
            <person name="Lapoint R."/>
            <person name="Lazzaro B.P."/>
            <person name="Lee S.J."/>
            <person name="Levesque L."/>
            <person name="Li R."/>
            <person name="Lin C.F."/>
            <person name="Lin M.F."/>
            <person name="Lindblad-Toh K."/>
            <person name="Llopart A."/>
            <person name="Long M."/>
            <person name="Low L."/>
            <person name="Lozovsky E."/>
            <person name="Lu J."/>
            <person name="Luo M."/>
            <person name="Machado C.A."/>
            <person name="Makalowski W."/>
            <person name="Marzo M."/>
            <person name="Matsuda M."/>
            <person name="Matzkin L."/>
            <person name="McAllister B."/>
            <person name="McBride C.S."/>
            <person name="McKernan B."/>
            <person name="McKernan K."/>
            <person name="Mendez-Lago M."/>
            <person name="Minx P."/>
            <person name="Mollenhauer M.U."/>
            <person name="Montooth K."/>
            <person name="Mount S.M."/>
            <person name="Mu X."/>
            <person name="Myers E."/>
            <person name="Negre B."/>
            <person name="Newfeld S."/>
            <person name="Nielsen R."/>
            <person name="Noor M.A."/>
            <person name="O'Grady P."/>
            <person name="Pachter L."/>
            <person name="Papaceit M."/>
            <person name="Parisi M.J."/>
            <person name="Parisi M."/>
            <person name="Parts L."/>
            <person name="Pedersen J.S."/>
            <person name="Pesole G."/>
            <person name="Phillippy A.M."/>
            <person name="Ponting C.P."/>
            <person name="Pop M."/>
            <person name="Porcelli D."/>
            <person name="Powell J.R."/>
            <person name="Prohaska S."/>
            <person name="Pruitt K."/>
            <person name="Puig M."/>
            <person name="Quesneville H."/>
            <person name="Ram K.R."/>
            <person name="Rand D."/>
            <person name="Rasmussen M.D."/>
            <person name="Reed L.K."/>
            <person name="Reenan R."/>
            <person name="Reily A."/>
            <person name="Remington K.A."/>
            <person name="Rieger T.T."/>
            <person name="Ritchie M.G."/>
            <person name="Robin C."/>
            <person name="Rogers Y.H."/>
            <person name="Rohde C."/>
            <person name="Rozas J."/>
            <person name="Rubenfield M.J."/>
            <person name="Ruiz A."/>
            <person name="Russo S."/>
            <person name="Salzberg S.L."/>
            <person name="Sanchez-Gracia A."/>
            <person name="Saranga D.J."/>
            <person name="Sato H."/>
            <person name="Schaeffer S.W."/>
            <person name="Schatz M.C."/>
            <person name="Schlenke T."/>
            <person name="Schwartz R."/>
            <person name="Segarra C."/>
            <person name="Singh R.S."/>
            <person name="Sirot L."/>
            <person name="Sirota M."/>
            <person name="Sisneros N.B."/>
            <person name="Smith C.D."/>
            <person name="Smith T.F."/>
            <person name="Spieth J."/>
            <person name="Stage D.E."/>
            <person name="Stark A."/>
            <person name="Stephan W."/>
            <person name="Strausberg R.L."/>
            <person name="Strempel S."/>
            <person name="Sturgill D."/>
            <person name="Sutton G."/>
            <person name="Sutton G.G."/>
            <person name="Tao W."/>
            <person name="Teichmann S."/>
            <person name="Tobari Y.N."/>
            <person name="Tomimura Y."/>
            <person name="Tsolas J.M."/>
            <person name="Valente V.L."/>
            <person name="Venter E."/>
            <person name="Venter J.C."/>
            <person name="Vicario S."/>
            <person name="Vieira F.G."/>
            <person name="Vilella A.J."/>
            <person name="Villasante A."/>
            <person name="Walenz B."/>
            <person name="Wang J."/>
            <person name="Wasserman M."/>
            <person name="Watts T."/>
            <person name="Wilson D."/>
            <person name="Wilson R.K."/>
            <person name="Wing R.A."/>
            <person name="Wolfner M.F."/>
            <person name="Wong A."/>
            <person name="Wong G.K."/>
            <person name="Wu C.I."/>
            <person name="Wu G."/>
            <person name="Yamamoto D."/>
            <person name="Yang H.P."/>
            <person name="Yang S.P."/>
            <person name="Yorke J.A."/>
            <person name="Yoshida K."/>
            <person name="Zdobnov E."/>
            <person name="Zhang P."/>
            <person name="Zhang Y."/>
            <person name="Zimin A.V."/>
            <person name="Baldwin J."/>
            <person name="Abdouelleil A."/>
            <person name="Abdulkadir J."/>
            <person name="Abebe A."/>
            <person name="Abera B."/>
            <person name="Abreu J."/>
            <person name="Acer S.C."/>
            <person name="Aftuck L."/>
            <person name="Alexander A."/>
            <person name="An P."/>
            <person name="Anderson E."/>
            <person name="Anderson S."/>
            <person name="Arachi H."/>
            <person name="Azer M."/>
            <person name="Bachantsang P."/>
            <person name="Barry A."/>
            <person name="Bayul T."/>
            <person name="Berlin A."/>
            <person name="Bessette D."/>
            <person name="Bloom T."/>
            <person name="Blye J."/>
            <person name="Boguslavskiy L."/>
            <person name="Bonnet C."/>
            <person name="Boukhgalter B."/>
            <person name="Bourzgui I."/>
            <person name="Brown A."/>
            <person name="Cahill P."/>
            <person name="Channer S."/>
            <person name="Cheshatsang Y."/>
            <person name="Chuda L."/>
            <person name="Citroen M."/>
            <person name="Collymore A."/>
            <person name="Cooke P."/>
            <person name="Costello M."/>
            <person name="D'Aco K."/>
            <person name="Daza R."/>
            <person name="De Haan G."/>
            <person name="DeGray S."/>
            <person name="DeMaso C."/>
            <person name="Dhargay N."/>
            <person name="Dooley K."/>
            <person name="Dooley E."/>
            <person name="Doricent M."/>
            <person name="Dorje P."/>
            <person name="Dorjee K."/>
            <person name="Dupes A."/>
            <person name="Elong R."/>
            <person name="Falk J."/>
            <person name="Farina A."/>
            <person name="Faro S."/>
            <person name="Ferguson D."/>
            <person name="Fisher S."/>
            <person name="Foley C.D."/>
            <person name="Franke A."/>
            <person name="Friedrich D."/>
            <person name="Gadbois L."/>
            <person name="Gearin G."/>
            <person name="Gearin C.R."/>
            <person name="Giannoukos G."/>
            <person name="Goode T."/>
            <person name="Graham J."/>
            <person name="Grandbois E."/>
            <person name="Grewal S."/>
            <person name="Gyaltsen K."/>
            <person name="Hafez N."/>
            <person name="Hagos B."/>
            <person name="Hall J."/>
            <person name="Henson C."/>
            <person name="Hollinger A."/>
            <person name="Honan T."/>
            <person name="Huard M.D."/>
            <person name="Hughes L."/>
            <person name="Hurhula B."/>
            <person name="Husby M.E."/>
            <person name="Kamat A."/>
            <person name="Kanga B."/>
            <person name="Kashin S."/>
            <person name="Khazanovich D."/>
            <person name="Kisner P."/>
            <person name="Lance K."/>
            <person name="Lara M."/>
            <person name="Lee W."/>
            <person name="Lennon N."/>
            <person name="Letendre F."/>
            <person name="LeVine R."/>
            <person name="Lipovsky A."/>
            <person name="Liu X."/>
            <person name="Liu J."/>
            <person name="Liu S."/>
            <person name="Lokyitsang T."/>
            <person name="Lokyitsang Y."/>
            <person name="Lubonja R."/>
            <person name="Lui A."/>
            <person name="MacDonald P."/>
            <person name="Magnisalis V."/>
            <person name="Maru K."/>
            <person name="Matthews C."/>
            <person name="McCusker W."/>
            <person name="McDonough S."/>
            <person name="Mehta T."/>
            <person name="Meldrim J."/>
            <person name="Meneus L."/>
            <person name="Mihai O."/>
            <person name="Mihalev A."/>
            <person name="Mihova T."/>
            <person name="Mittelman R."/>
            <person name="Mlenga V."/>
            <person name="Montmayeur A."/>
            <person name="Mulrain L."/>
            <person name="Navidi A."/>
            <person name="Naylor J."/>
            <person name="Negash T."/>
            <person name="Nguyen T."/>
            <person name="Nguyen N."/>
            <person name="Nicol R."/>
            <person name="Norbu C."/>
            <person name="Norbu N."/>
            <person name="Novod N."/>
            <person name="O'Neill B."/>
            <person name="Osman S."/>
            <person name="Markiewicz E."/>
            <person name="Oyono O.L."/>
            <person name="Patti C."/>
            <person name="Phunkhang P."/>
            <person name="Pierre F."/>
            <person name="Priest M."/>
            <person name="Raghuraman S."/>
            <person name="Rege F."/>
            <person name="Reyes R."/>
            <person name="Rise C."/>
            <person name="Rogov P."/>
            <person name="Ross K."/>
            <person name="Ryan E."/>
            <person name="Settipalli S."/>
            <person name="Shea T."/>
            <person name="Sherpa N."/>
            <person name="Shi L."/>
            <person name="Shih D."/>
            <person name="Sparrow T."/>
            <person name="Spaulding J."/>
            <person name="Stalker J."/>
            <person name="Stange-Thomann N."/>
            <person name="Stavropoulos S."/>
            <person name="Stone C."/>
            <person name="Strader C."/>
            <person name="Tesfaye S."/>
            <person name="Thomson T."/>
            <person name="Thoulutsang Y."/>
            <person name="Thoulutsang D."/>
            <person name="Topham K."/>
            <person name="Topping I."/>
            <person name="Tsamla T."/>
            <person name="Vassiliev H."/>
            <person name="Vo A."/>
            <person name="Wangchuk T."/>
            <person name="Wangdi T."/>
            <person name="Weiand M."/>
            <person name="Wilkinson J."/>
            <person name="Wilson A."/>
            <person name="Yadav S."/>
            <person name="Young G."/>
            <person name="Yu Q."/>
            <person name="Zembek L."/>
            <person name="Zhong D."/>
            <person name="Zimmer A."/>
            <person name="Zwirko Z."/>
            <person name="Jaffe D.B."/>
            <person name="Alvarez P."/>
            <person name="Brockman W."/>
            <person name="Butler J."/>
            <person name="Chin C."/>
            <person name="Gnerre S."/>
            <person name="Grabherr M."/>
            <person name="Kleber M."/>
            <person name="Mauceli E."/>
            <person name="MacCallum I."/>
        </authorList>
    </citation>
    <scope>NUCLEOTIDE SEQUENCE [LARGE SCALE GENOMIC DNA]</scope>
    <source>
        <strain evidence="2">Rob3c / Tucson 14021-0248.25</strain>
    </source>
</reference>
<organism evidence="2">
    <name type="scientific">Drosophila sechellia</name>
    <name type="common">Fruit fly</name>
    <dbReference type="NCBI Taxonomy" id="7238"/>
    <lineage>
        <taxon>Eukaryota</taxon>
        <taxon>Metazoa</taxon>
        <taxon>Ecdysozoa</taxon>
        <taxon>Arthropoda</taxon>
        <taxon>Hexapoda</taxon>
        <taxon>Insecta</taxon>
        <taxon>Pterygota</taxon>
        <taxon>Neoptera</taxon>
        <taxon>Endopterygota</taxon>
        <taxon>Diptera</taxon>
        <taxon>Brachycera</taxon>
        <taxon>Muscomorpha</taxon>
        <taxon>Ephydroidea</taxon>
        <taxon>Drosophilidae</taxon>
        <taxon>Drosophila</taxon>
        <taxon>Sophophora</taxon>
    </lineage>
</organism>
<accession>B4I0Z0</accession>
<dbReference type="PhylomeDB" id="B4I0Z0"/>
<dbReference type="HOGENOM" id="CLU_185524_0_0_1"/>
<dbReference type="OMA" id="GRIVMCY"/>
<dbReference type="AlphaFoldDB" id="B4I0Z0"/>
<gene>
    <name evidence="1" type="primary">Dsec\GM12346</name>
    <name evidence="1" type="ORF">Dsec_GM12346</name>
</gene>
<dbReference type="Proteomes" id="UP000001292">
    <property type="component" value="Unassembled WGS sequence"/>
</dbReference>
<name>B4I0Z0_DROSE</name>
<sequence>MDDGAASRAGPETGIWDARCRVQDAGCWLLDVGRWTWKLLLDGLSCAVSATLVLATQLTRTRQILAPATPTAYFWVGGWHWVWANKKRNKCTPM</sequence>
<protein>
    <submittedName>
        <fullName evidence="1">GM12346</fullName>
    </submittedName>
</protein>
<evidence type="ECO:0000313" key="1">
    <source>
        <dbReference type="EMBL" id="EDW53171.1"/>
    </source>
</evidence>
<dbReference type="EMBL" id="CH480819">
    <property type="protein sequence ID" value="EDW53171.1"/>
    <property type="molecule type" value="Genomic_DNA"/>
</dbReference>
<keyword evidence="2" id="KW-1185">Reference proteome</keyword>